<comment type="caution">
    <text evidence="3">The sequence shown here is derived from an EMBL/GenBank/DDBJ whole genome shotgun (WGS) entry which is preliminary data.</text>
</comment>
<evidence type="ECO:0000256" key="1">
    <source>
        <dbReference type="SAM" id="Coils"/>
    </source>
</evidence>
<feature type="region of interest" description="Disordered" evidence="2">
    <location>
        <begin position="152"/>
        <end position="173"/>
    </location>
</feature>
<accession>A0AAE0XCF5</accession>
<feature type="compositionally biased region" description="Polar residues" evidence="2">
    <location>
        <begin position="596"/>
        <end position="610"/>
    </location>
</feature>
<reference evidence="3" key="1">
    <citation type="journal article" date="2023" name="Mol. Phylogenet. Evol.">
        <title>Genome-scale phylogeny and comparative genomics of the fungal order Sordariales.</title>
        <authorList>
            <person name="Hensen N."/>
            <person name="Bonometti L."/>
            <person name="Westerberg I."/>
            <person name="Brannstrom I.O."/>
            <person name="Guillou S."/>
            <person name="Cros-Aarteil S."/>
            <person name="Calhoun S."/>
            <person name="Haridas S."/>
            <person name="Kuo A."/>
            <person name="Mondo S."/>
            <person name="Pangilinan J."/>
            <person name="Riley R."/>
            <person name="LaButti K."/>
            <person name="Andreopoulos B."/>
            <person name="Lipzen A."/>
            <person name="Chen C."/>
            <person name="Yan M."/>
            <person name="Daum C."/>
            <person name="Ng V."/>
            <person name="Clum A."/>
            <person name="Steindorff A."/>
            <person name="Ohm R.A."/>
            <person name="Martin F."/>
            <person name="Silar P."/>
            <person name="Natvig D.O."/>
            <person name="Lalanne C."/>
            <person name="Gautier V."/>
            <person name="Ament-Velasquez S.L."/>
            <person name="Kruys A."/>
            <person name="Hutchinson M.I."/>
            <person name="Powell A.J."/>
            <person name="Barry K."/>
            <person name="Miller A.N."/>
            <person name="Grigoriev I.V."/>
            <person name="Debuchy R."/>
            <person name="Gladieux P."/>
            <person name="Hiltunen Thoren M."/>
            <person name="Johannesson H."/>
        </authorList>
    </citation>
    <scope>NUCLEOTIDE SEQUENCE</scope>
    <source>
        <strain evidence="3">CBS 314.62</strain>
    </source>
</reference>
<feature type="compositionally biased region" description="Polar residues" evidence="2">
    <location>
        <begin position="542"/>
        <end position="551"/>
    </location>
</feature>
<dbReference type="EMBL" id="JAULSO010000002">
    <property type="protein sequence ID" value="KAK3690070.1"/>
    <property type="molecule type" value="Genomic_DNA"/>
</dbReference>
<proteinExistence type="predicted"/>
<organism evidence="3 4">
    <name type="scientific">Podospora appendiculata</name>
    <dbReference type="NCBI Taxonomy" id="314037"/>
    <lineage>
        <taxon>Eukaryota</taxon>
        <taxon>Fungi</taxon>
        <taxon>Dikarya</taxon>
        <taxon>Ascomycota</taxon>
        <taxon>Pezizomycotina</taxon>
        <taxon>Sordariomycetes</taxon>
        <taxon>Sordariomycetidae</taxon>
        <taxon>Sordariales</taxon>
        <taxon>Podosporaceae</taxon>
        <taxon>Podospora</taxon>
    </lineage>
</organism>
<gene>
    <name evidence="3" type="ORF">B0T22DRAFT_441498</name>
</gene>
<sequence>MAKYQEGRSHWAAIDGFWIGPPPASLEKLRHGLLNPALTSVSDSHVNTKRSKNLRVKNNVAAIFRAMGIPFNVKNAQEAHGIFLAARREYLQHNSATPNETARLVDEWIGIERSRGKNHPGVSTTKLQNLADMHRSWNELKANGGLMDLGQDLCEQPPSISDNEEPAPVQQEEAPTVIDLCSSDDASNHAHELEAAPISLERPARKTIERSSSFVSSTRPPKRQALEDLRGRQLDSSPPPRERLGPREFNSGEEDLDLSSELSSFPEDERHVLSRASPAFEEYQESANHRMLQCEEKLDEHNDWLFSQDLRSGGLEERVAEMGEEIADMKARLSLMEQPDLASAGDNGRPIEAAPRLRDDIRVLQQTIEDIERRLNRRSSYIRTQVKDMWTDMGSTLVNAQSNAGNRLDALDIDLRAQKSRIDIIQNELEDNVENVQGQQSRVTTLEDKLRKKIRVVQEHNSKLQARVGDLEIRLQKVEGLGLPSNSMVQGKQQKQDTKEAAVLRKNLDGLTKKIDKLEKANHHSSIGGIARKVRTLELGLNNSKGNTSLDQAEVEKRVSEQGKMITSQESMIQTLKKDMETMRAQLQAALPPPSQDLSRGHQSQQSQLGVSPRDSPTRFQPPRHLSGRFSHPQTRPSRARRLGDYYPPMSSHNYK</sequence>
<name>A0AAE0XCF5_9PEZI</name>
<keyword evidence="4" id="KW-1185">Reference proteome</keyword>
<evidence type="ECO:0000256" key="2">
    <source>
        <dbReference type="SAM" id="MobiDB-lite"/>
    </source>
</evidence>
<dbReference type="AlphaFoldDB" id="A0AAE0XCF5"/>
<feature type="region of interest" description="Disordered" evidence="2">
    <location>
        <begin position="194"/>
        <end position="268"/>
    </location>
</feature>
<feature type="compositionally biased region" description="Basic and acidic residues" evidence="2">
    <location>
        <begin position="224"/>
        <end position="233"/>
    </location>
</feature>
<feature type="region of interest" description="Disordered" evidence="2">
    <location>
        <begin position="542"/>
        <end position="569"/>
    </location>
</feature>
<feature type="coiled-coil region" evidence="1">
    <location>
        <begin position="408"/>
        <end position="521"/>
    </location>
</feature>
<keyword evidence="1" id="KW-0175">Coiled coil</keyword>
<feature type="region of interest" description="Disordered" evidence="2">
    <location>
        <begin position="590"/>
        <end position="656"/>
    </location>
</feature>
<evidence type="ECO:0000313" key="4">
    <source>
        <dbReference type="Proteomes" id="UP001270362"/>
    </source>
</evidence>
<protein>
    <submittedName>
        <fullName evidence="3">Uncharacterized protein</fullName>
    </submittedName>
</protein>
<dbReference type="Proteomes" id="UP001270362">
    <property type="component" value="Unassembled WGS sequence"/>
</dbReference>
<feature type="compositionally biased region" description="Polar residues" evidence="2">
    <location>
        <begin position="210"/>
        <end position="219"/>
    </location>
</feature>
<reference evidence="3" key="2">
    <citation type="submission" date="2023-06" db="EMBL/GenBank/DDBJ databases">
        <authorList>
            <consortium name="Lawrence Berkeley National Laboratory"/>
            <person name="Haridas S."/>
            <person name="Hensen N."/>
            <person name="Bonometti L."/>
            <person name="Westerberg I."/>
            <person name="Brannstrom I.O."/>
            <person name="Guillou S."/>
            <person name="Cros-Aarteil S."/>
            <person name="Calhoun S."/>
            <person name="Kuo A."/>
            <person name="Mondo S."/>
            <person name="Pangilinan J."/>
            <person name="Riley R."/>
            <person name="Labutti K."/>
            <person name="Andreopoulos B."/>
            <person name="Lipzen A."/>
            <person name="Chen C."/>
            <person name="Yanf M."/>
            <person name="Daum C."/>
            <person name="Ng V."/>
            <person name="Clum A."/>
            <person name="Steindorff A."/>
            <person name="Ohm R."/>
            <person name="Martin F."/>
            <person name="Silar P."/>
            <person name="Natvig D."/>
            <person name="Lalanne C."/>
            <person name="Gautier V."/>
            <person name="Ament-Velasquez S.L."/>
            <person name="Kruys A."/>
            <person name="Hutchinson M.I."/>
            <person name="Powell A.J."/>
            <person name="Barry K."/>
            <person name="Miller A.N."/>
            <person name="Grigoriev I.V."/>
            <person name="Debuchy R."/>
            <person name="Gladieux P."/>
            <person name="Thoren M.H."/>
            <person name="Johannesson H."/>
        </authorList>
    </citation>
    <scope>NUCLEOTIDE SEQUENCE</scope>
    <source>
        <strain evidence="3">CBS 314.62</strain>
    </source>
</reference>
<evidence type="ECO:0000313" key="3">
    <source>
        <dbReference type="EMBL" id="KAK3690070.1"/>
    </source>
</evidence>